<evidence type="ECO:0000313" key="3">
    <source>
        <dbReference type="Proteomes" id="UP001054252"/>
    </source>
</evidence>
<accession>A0AAV5I9C4</accession>
<evidence type="ECO:0000256" key="1">
    <source>
        <dbReference type="SAM" id="Phobius"/>
    </source>
</evidence>
<dbReference type="AlphaFoldDB" id="A0AAV5I9C4"/>
<dbReference type="Proteomes" id="UP001054252">
    <property type="component" value="Unassembled WGS sequence"/>
</dbReference>
<keyword evidence="1" id="KW-0812">Transmembrane</keyword>
<feature type="transmembrane region" description="Helical" evidence="1">
    <location>
        <begin position="37"/>
        <end position="59"/>
    </location>
</feature>
<comment type="caution">
    <text evidence="2">The sequence shown here is derived from an EMBL/GenBank/DDBJ whole genome shotgun (WGS) entry which is preliminary data.</text>
</comment>
<keyword evidence="1" id="KW-1133">Transmembrane helix</keyword>
<keyword evidence="1" id="KW-0472">Membrane</keyword>
<gene>
    <name evidence="2" type="ORF">SLEP1_g9418</name>
</gene>
<protein>
    <submittedName>
        <fullName evidence="2">Uncharacterized protein</fullName>
    </submittedName>
</protein>
<name>A0AAV5I9C4_9ROSI</name>
<evidence type="ECO:0000313" key="2">
    <source>
        <dbReference type="EMBL" id="GKU96146.1"/>
    </source>
</evidence>
<keyword evidence="3" id="KW-1185">Reference proteome</keyword>
<dbReference type="EMBL" id="BPVZ01000009">
    <property type="protein sequence ID" value="GKU96146.1"/>
    <property type="molecule type" value="Genomic_DNA"/>
</dbReference>
<sequence length="61" mass="6910">MYCILCCRVSSFQKPCQNERNGDTVQWNSRPWESEDMWVVIQSSGIAVVLTGKVLIGVFSL</sequence>
<reference evidence="2 3" key="1">
    <citation type="journal article" date="2021" name="Commun. Biol.">
        <title>The genome of Shorea leprosula (Dipterocarpaceae) highlights the ecological relevance of drought in aseasonal tropical rainforests.</title>
        <authorList>
            <person name="Ng K.K.S."/>
            <person name="Kobayashi M.J."/>
            <person name="Fawcett J.A."/>
            <person name="Hatakeyama M."/>
            <person name="Paape T."/>
            <person name="Ng C.H."/>
            <person name="Ang C.C."/>
            <person name="Tnah L.H."/>
            <person name="Lee C.T."/>
            <person name="Nishiyama T."/>
            <person name="Sese J."/>
            <person name="O'Brien M.J."/>
            <person name="Copetti D."/>
            <person name="Mohd Noor M.I."/>
            <person name="Ong R.C."/>
            <person name="Putra M."/>
            <person name="Sireger I.Z."/>
            <person name="Indrioko S."/>
            <person name="Kosugi Y."/>
            <person name="Izuno A."/>
            <person name="Isagi Y."/>
            <person name="Lee S.L."/>
            <person name="Shimizu K.K."/>
        </authorList>
    </citation>
    <scope>NUCLEOTIDE SEQUENCE [LARGE SCALE GENOMIC DNA]</scope>
    <source>
        <strain evidence="2">214</strain>
    </source>
</reference>
<proteinExistence type="predicted"/>
<organism evidence="2 3">
    <name type="scientific">Rubroshorea leprosula</name>
    <dbReference type="NCBI Taxonomy" id="152421"/>
    <lineage>
        <taxon>Eukaryota</taxon>
        <taxon>Viridiplantae</taxon>
        <taxon>Streptophyta</taxon>
        <taxon>Embryophyta</taxon>
        <taxon>Tracheophyta</taxon>
        <taxon>Spermatophyta</taxon>
        <taxon>Magnoliopsida</taxon>
        <taxon>eudicotyledons</taxon>
        <taxon>Gunneridae</taxon>
        <taxon>Pentapetalae</taxon>
        <taxon>rosids</taxon>
        <taxon>malvids</taxon>
        <taxon>Malvales</taxon>
        <taxon>Dipterocarpaceae</taxon>
        <taxon>Rubroshorea</taxon>
    </lineage>
</organism>